<dbReference type="InterPro" id="IPR027417">
    <property type="entry name" value="P-loop_NTPase"/>
</dbReference>
<evidence type="ECO:0000256" key="7">
    <source>
        <dbReference type="ARBA" id="ARBA00022787"/>
    </source>
</evidence>
<dbReference type="InterPro" id="IPR052266">
    <property type="entry name" value="Miro-EF-hand_domain"/>
</dbReference>
<dbReference type="GO" id="GO:0016787">
    <property type="term" value="F:hydrolase activity"/>
    <property type="evidence" value="ECO:0007669"/>
    <property type="project" value="UniProtKB-KW"/>
</dbReference>
<keyword evidence="10" id="KW-1133">Transmembrane helix</keyword>
<evidence type="ECO:0000313" key="15">
    <source>
        <dbReference type="Proteomes" id="UP001206925"/>
    </source>
</evidence>
<keyword evidence="4" id="KW-0479">Metal-binding</keyword>
<evidence type="ECO:0000256" key="4">
    <source>
        <dbReference type="ARBA" id="ARBA00022723"/>
    </source>
</evidence>
<keyword evidence="11" id="KW-0496">Mitochondrion</keyword>
<reference evidence="14" key="1">
    <citation type="submission" date="2022-06" db="EMBL/GenBank/DDBJ databases">
        <title>Uncovering the hologenomic basis of an extraordinary plant invasion.</title>
        <authorList>
            <person name="Bieker V.C."/>
            <person name="Martin M.D."/>
            <person name="Gilbert T."/>
            <person name="Hodgins K."/>
            <person name="Battlay P."/>
            <person name="Petersen B."/>
            <person name="Wilson J."/>
        </authorList>
    </citation>
    <scope>NUCLEOTIDE SEQUENCE</scope>
    <source>
        <strain evidence="14">AA19_3_7</strain>
        <tissue evidence="14">Leaf</tissue>
    </source>
</reference>
<evidence type="ECO:0000256" key="2">
    <source>
        <dbReference type="ARBA" id="ARBA00007981"/>
    </source>
</evidence>
<gene>
    <name evidence="14" type="ORF">M8C21_014095</name>
</gene>
<evidence type="ECO:0000256" key="5">
    <source>
        <dbReference type="ARBA" id="ARBA00022737"/>
    </source>
</evidence>
<accession>A0AAD5D9T1</accession>
<sequence length="179" mass="19986">RPFSEVYVPTTEEQYTVNIVDQTDGTKKTLILREIPEDSVEDLLIHKDALAACDIAVFVHDSSDESSWIRTRELLVQVVSHGKSTDYKVPCIIVAAKGDLEPNLTATQNSTRLSQDMGIQAPVQISTRLGDFNNIFKRIMEVAKYPHLSIPKRNASTSKGEGLIRRLLWNGLAHVEDLA</sequence>
<dbReference type="GO" id="GO:0005741">
    <property type="term" value="C:mitochondrial outer membrane"/>
    <property type="evidence" value="ECO:0007669"/>
    <property type="project" value="UniProtKB-SubCell"/>
</dbReference>
<dbReference type="FunFam" id="3.40.50.300:FF:000553">
    <property type="entry name" value="Mitochondrial Rho GTPase"/>
    <property type="match status" value="1"/>
</dbReference>
<evidence type="ECO:0000313" key="14">
    <source>
        <dbReference type="EMBL" id="KAI7755554.1"/>
    </source>
</evidence>
<proteinExistence type="inferred from homology"/>
<organism evidence="14 15">
    <name type="scientific">Ambrosia artemisiifolia</name>
    <name type="common">Common ragweed</name>
    <dbReference type="NCBI Taxonomy" id="4212"/>
    <lineage>
        <taxon>Eukaryota</taxon>
        <taxon>Viridiplantae</taxon>
        <taxon>Streptophyta</taxon>
        <taxon>Embryophyta</taxon>
        <taxon>Tracheophyta</taxon>
        <taxon>Spermatophyta</taxon>
        <taxon>Magnoliopsida</taxon>
        <taxon>eudicotyledons</taxon>
        <taxon>Gunneridae</taxon>
        <taxon>Pentapetalae</taxon>
        <taxon>asterids</taxon>
        <taxon>campanulids</taxon>
        <taxon>Asterales</taxon>
        <taxon>Asteraceae</taxon>
        <taxon>Asteroideae</taxon>
        <taxon>Heliantheae alliance</taxon>
        <taxon>Heliantheae</taxon>
        <taxon>Ambrosia</taxon>
    </lineage>
</organism>
<evidence type="ECO:0000256" key="9">
    <source>
        <dbReference type="ARBA" id="ARBA00022837"/>
    </source>
</evidence>
<evidence type="ECO:0000256" key="1">
    <source>
        <dbReference type="ARBA" id="ARBA00004200"/>
    </source>
</evidence>
<keyword evidence="6" id="KW-0547">Nucleotide-binding</keyword>
<dbReference type="GO" id="GO:0005525">
    <property type="term" value="F:GTP binding"/>
    <property type="evidence" value="ECO:0007669"/>
    <property type="project" value="UniProtKB-KW"/>
</dbReference>
<comment type="caution">
    <text evidence="14">The sequence shown here is derived from an EMBL/GenBank/DDBJ whole genome shotgun (WGS) entry which is preliminary data.</text>
</comment>
<dbReference type="SUPFAM" id="SSF52540">
    <property type="entry name" value="P-loop containing nucleoside triphosphate hydrolases"/>
    <property type="match status" value="1"/>
</dbReference>
<comment type="subcellular location">
    <subcellularLocation>
        <location evidence="1">Mitochondrion outer membrane</location>
        <topology evidence="1">Single-pass type IV membrane protein</topology>
    </subcellularLocation>
</comment>
<evidence type="ECO:0000256" key="10">
    <source>
        <dbReference type="ARBA" id="ARBA00022989"/>
    </source>
</evidence>
<keyword evidence="13" id="KW-0472">Membrane</keyword>
<keyword evidence="12" id="KW-0342">GTP-binding</keyword>
<evidence type="ECO:0000256" key="8">
    <source>
        <dbReference type="ARBA" id="ARBA00022801"/>
    </source>
</evidence>
<keyword evidence="5" id="KW-0677">Repeat</keyword>
<dbReference type="GO" id="GO:0046872">
    <property type="term" value="F:metal ion binding"/>
    <property type="evidence" value="ECO:0007669"/>
    <property type="project" value="UniProtKB-KW"/>
</dbReference>
<dbReference type="AlphaFoldDB" id="A0AAD5D9T1"/>
<keyword evidence="3" id="KW-0812">Transmembrane</keyword>
<name>A0AAD5D9T1_AMBAR</name>
<comment type="similarity">
    <text evidence="2">Belongs to the mitochondrial Rho GTPase family.</text>
</comment>
<dbReference type="EMBL" id="JAMZMK010001017">
    <property type="protein sequence ID" value="KAI7755554.1"/>
    <property type="molecule type" value="Genomic_DNA"/>
</dbReference>
<evidence type="ECO:0000256" key="3">
    <source>
        <dbReference type="ARBA" id="ARBA00022692"/>
    </source>
</evidence>
<keyword evidence="15" id="KW-1185">Reference proteome</keyword>
<evidence type="ECO:0000256" key="13">
    <source>
        <dbReference type="ARBA" id="ARBA00023136"/>
    </source>
</evidence>
<dbReference type="PANTHER" id="PTHR46819">
    <property type="entry name" value="EF-HAND CALCIUM-BINDING DOMAIN-CONTAINING PROTEIN 7"/>
    <property type="match status" value="1"/>
</dbReference>
<protein>
    <submittedName>
        <fullName evidence="14">Uncharacterized protein</fullName>
    </submittedName>
</protein>
<evidence type="ECO:0000256" key="12">
    <source>
        <dbReference type="ARBA" id="ARBA00023134"/>
    </source>
</evidence>
<dbReference type="PANTHER" id="PTHR46819:SF1">
    <property type="entry name" value="EF-HAND CALCIUM-BINDING DOMAIN-CONTAINING PROTEIN 7"/>
    <property type="match status" value="1"/>
</dbReference>
<evidence type="ECO:0000256" key="6">
    <source>
        <dbReference type="ARBA" id="ARBA00022741"/>
    </source>
</evidence>
<dbReference type="Proteomes" id="UP001206925">
    <property type="component" value="Unassembled WGS sequence"/>
</dbReference>
<keyword evidence="7" id="KW-1000">Mitochondrion outer membrane</keyword>
<evidence type="ECO:0000256" key="11">
    <source>
        <dbReference type="ARBA" id="ARBA00023128"/>
    </source>
</evidence>
<dbReference type="Gene3D" id="3.40.50.300">
    <property type="entry name" value="P-loop containing nucleotide triphosphate hydrolases"/>
    <property type="match status" value="1"/>
</dbReference>
<keyword evidence="8" id="KW-0378">Hydrolase</keyword>
<feature type="non-terminal residue" evidence="14">
    <location>
        <position position="179"/>
    </location>
</feature>
<keyword evidence="9" id="KW-0106">Calcium</keyword>